<evidence type="ECO:0000259" key="3">
    <source>
        <dbReference type="Pfam" id="PF00089"/>
    </source>
</evidence>
<proteinExistence type="predicted"/>
<feature type="region of interest" description="Disordered" evidence="2">
    <location>
        <begin position="80"/>
        <end position="99"/>
    </location>
</feature>
<evidence type="ECO:0000313" key="5">
    <source>
        <dbReference type="Proteomes" id="UP001549055"/>
    </source>
</evidence>
<name>A0ABV2JM27_9STRE</name>
<feature type="domain" description="Peptidase S1" evidence="3">
    <location>
        <begin position="53"/>
        <end position="229"/>
    </location>
</feature>
<reference evidence="4 5" key="1">
    <citation type="submission" date="2024-06" db="EMBL/GenBank/DDBJ databases">
        <title>Genomic Encyclopedia of Type Strains, Phase IV (KMG-IV): sequencing the most valuable type-strain genomes for metagenomic binning, comparative biology and taxonomic classification.</title>
        <authorList>
            <person name="Goeker M."/>
        </authorList>
    </citation>
    <scope>NUCLEOTIDE SEQUENCE [LARGE SCALE GENOMIC DNA]</scope>
    <source>
        <strain evidence="4 5">DSM 15349</strain>
    </source>
</reference>
<dbReference type="Pfam" id="PF00089">
    <property type="entry name" value="Trypsin"/>
    <property type="match status" value="1"/>
</dbReference>
<evidence type="ECO:0000256" key="1">
    <source>
        <dbReference type="ARBA" id="ARBA00022825"/>
    </source>
</evidence>
<dbReference type="SUPFAM" id="SSF50494">
    <property type="entry name" value="Trypsin-like serine proteases"/>
    <property type="match status" value="1"/>
</dbReference>
<keyword evidence="1" id="KW-0645">Protease</keyword>
<sequence>MKKIIGTFLTSLLSVVVVLGFIPAVSADYLREPVSEQERGQFPNSLTYAWNITKGDGRVMRCTGTYIGDRLFLSAGHCVTTRDGDSKKTKSAETESNGSTHPVDFKMYKKNFLSKNPFKPMPGYSGFTDLKNDVSITTVTEPKTINLDTSNVRLAAYSDLQQLVGKEVTTVGYSNYFYGDLTKTSGRVLAVEADGTLTVDFYVAEQNSGSAVYLNGEIIGILTATADIEECRGSAMCKLATVTPFTKDIKAKLFDPNGVNVLVH</sequence>
<evidence type="ECO:0000256" key="2">
    <source>
        <dbReference type="SAM" id="MobiDB-lite"/>
    </source>
</evidence>
<dbReference type="InterPro" id="IPR001254">
    <property type="entry name" value="Trypsin_dom"/>
</dbReference>
<keyword evidence="5" id="KW-1185">Reference proteome</keyword>
<evidence type="ECO:0000313" key="4">
    <source>
        <dbReference type="EMBL" id="MET3644981.1"/>
    </source>
</evidence>
<accession>A0ABV2JM27</accession>
<protein>
    <submittedName>
        <fullName evidence="4">V8-like Glu-specific endopeptidase</fullName>
    </submittedName>
</protein>
<feature type="compositionally biased region" description="Basic and acidic residues" evidence="2">
    <location>
        <begin position="80"/>
        <end position="93"/>
    </location>
</feature>
<dbReference type="InterPro" id="IPR018114">
    <property type="entry name" value="TRYPSIN_HIS"/>
</dbReference>
<dbReference type="RefSeq" id="WP_354281449.1">
    <property type="nucleotide sequence ID" value="NZ_JBEPMK010000006.1"/>
</dbReference>
<dbReference type="Proteomes" id="UP001549055">
    <property type="component" value="Unassembled WGS sequence"/>
</dbReference>
<comment type="caution">
    <text evidence="4">The sequence shown here is derived from an EMBL/GenBank/DDBJ whole genome shotgun (WGS) entry which is preliminary data.</text>
</comment>
<dbReference type="PROSITE" id="PS00134">
    <property type="entry name" value="TRYPSIN_HIS"/>
    <property type="match status" value="1"/>
</dbReference>
<gene>
    <name evidence="4" type="ORF">ABID27_001624</name>
</gene>
<keyword evidence="1" id="KW-0378">Hydrolase</keyword>
<dbReference type="InterPro" id="IPR009003">
    <property type="entry name" value="Peptidase_S1_PA"/>
</dbReference>
<keyword evidence="1" id="KW-0720">Serine protease</keyword>
<organism evidence="4 5">
    <name type="scientific">Streptococcus gallinaceus</name>
    <dbReference type="NCBI Taxonomy" id="165758"/>
    <lineage>
        <taxon>Bacteria</taxon>
        <taxon>Bacillati</taxon>
        <taxon>Bacillota</taxon>
        <taxon>Bacilli</taxon>
        <taxon>Lactobacillales</taxon>
        <taxon>Streptococcaceae</taxon>
        <taxon>Streptococcus</taxon>
    </lineage>
</organism>
<dbReference type="EMBL" id="JBEPMK010000006">
    <property type="protein sequence ID" value="MET3644981.1"/>
    <property type="molecule type" value="Genomic_DNA"/>
</dbReference>
<dbReference type="InterPro" id="IPR043504">
    <property type="entry name" value="Peptidase_S1_PA_chymotrypsin"/>
</dbReference>
<dbReference type="Gene3D" id="2.40.10.10">
    <property type="entry name" value="Trypsin-like serine proteases"/>
    <property type="match status" value="2"/>
</dbReference>